<organism evidence="4 5">
    <name type="scientific">Paludisphaera mucosa</name>
    <dbReference type="NCBI Taxonomy" id="3030827"/>
    <lineage>
        <taxon>Bacteria</taxon>
        <taxon>Pseudomonadati</taxon>
        <taxon>Planctomycetota</taxon>
        <taxon>Planctomycetia</taxon>
        <taxon>Isosphaerales</taxon>
        <taxon>Isosphaeraceae</taxon>
        <taxon>Paludisphaera</taxon>
    </lineage>
</organism>
<protein>
    <submittedName>
        <fullName evidence="4">Phage major capsid protein</fullName>
    </submittedName>
</protein>
<evidence type="ECO:0000313" key="4">
    <source>
        <dbReference type="EMBL" id="MDG3006618.1"/>
    </source>
</evidence>
<keyword evidence="5" id="KW-1185">Reference proteome</keyword>
<dbReference type="InterPro" id="IPR054612">
    <property type="entry name" value="Phage_capsid-like_C"/>
</dbReference>
<dbReference type="InterPro" id="IPR024455">
    <property type="entry name" value="Phage_capsid"/>
</dbReference>
<evidence type="ECO:0000256" key="2">
    <source>
        <dbReference type="SAM" id="MobiDB-lite"/>
    </source>
</evidence>
<gene>
    <name evidence="4" type="ORF">PZE19_22840</name>
</gene>
<comment type="caution">
    <text evidence="4">The sequence shown here is derived from an EMBL/GenBank/DDBJ whole genome shotgun (WGS) entry which is preliminary data.</text>
</comment>
<feature type="compositionally biased region" description="Basic and acidic residues" evidence="2">
    <location>
        <begin position="7"/>
        <end position="16"/>
    </location>
</feature>
<evidence type="ECO:0000256" key="1">
    <source>
        <dbReference type="ARBA" id="ARBA00004328"/>
    </source>
</evidence>
<evidence type="ECO:0000259" key="3">
    <source>
        <dbReference type="Pfam" id="PF05065"/>
    </source>
</evidence>
<reference evidence="4 5" key="1">
    <citation type="submission" date="2023-03" db="EMBL/GenBank/DDBJ databases">
        <title>Paludisphaera mucosa sp. nov. a novel planctomycete from northern fen.</title>
        <authorList>
            <person name="Ivanova A."/>
        </authorList>
    </citation>
    <scope>NUCLEOTIDE SEQUENCE [LARGE SCALE GENOMIC DNA]</scope>
    <source>
        <strain evidence="4 5">Pla2</strain>
    </source>
</reference>
<feature type="domain" description="Phage capsid-like C-terminal" evidence="3">
    <location>
        <begin position="97"/>
        <end position="365"/>
    </location>
</feature>
<sequence length="374" mass="38882">MAYRNDPLPHEDESNTHGRHGYSLLRAINAVSNPYRKEPPGSPPPGLEGETHKELEKRHPGVNFKGFLIPTFPGESRALTTSSGSGAIGTHVPDLAILDVLRARSVLGSLGAQVLKLPPDAKGNTWLPRRATAASVGWIAEGGAAPVASPTTDAVQFTPKTVSSTVSVTRKLLKSAWEAEHELRIIADMVASFAVEVDRMGIVGTGGGNTPTGLLYTAGINVVPLGANGAAPNRAALVELERLVGIANGDAAVDVALGWFASPNARAKLRLTDGSAAGSGAWLWSDDDRILGKPAVASNNAPSTLTKGSGTNLSAIGYGNFRDVVVNLFGPVDVVIDPHKQVTDGVVKVSAFLDVDVQLLHAPSFGAILDALTA</sequence>
<dbReference type="RefSeq" id="WP_277862912.1">
    <property type="nucleotide sequence ID" value="NZ_JARRAG010000002.1"/>
</dbReference>
<proteinExistence type="predicted"/>
<accession>A0ABT6FGC9</accession>
<dbReference type="Pfam" id="PF05065">
    <property type="entry name" value="Phage_capsid"/>
    <property type="match status" value="1"/>
</dbReference>
<dbReference type="EMBL" id="JARRAG010000002">
    <property type="protein sequence ID" value="MDG3006618.1"/>
    <property type="molecule type" value="Genomic_DNA"/>
</dbReference>
<evidence type="ECO:0000313" key="5">
    <source>
        <dbReference type="Proteomes" id="UP001216907"/>
    </source>
</evidence>
<dbReference type="Gene3D" id="3.30.2400.10">
    <property type="entry name" value="Major capsid protein gp5"/>
    <property type="match status" value="1"/>
</dbReference>
<dbReference type="SUPFAM" id="SSF56563">
    <property type="entry name" value="Major capsid protein gp5"/>
    <property type="match status" value="1"/>
</dbReference>
<dbReference type="NCBIfam" id="TIGR01554">
    <property type="entry name" value="major_cap_HK97"/>
    <property type="match status" value="1"/>
</dbReference>
<feature type="region of interest" description="Disordered" evidence="2">
    <location>
        <begin position="1"/>
        <end position="53"/>
    </location>
</feature>
<dbReference type="Proteomes" id="UP001216907">
    <property type="component" value="Unassembled WGS sequence"/>
</dbReference>
<comment type="subcellular location">
    <subcellularLocation>
        <location evidence="1">Virion</location>
    </subcellularLocation>
</comment>
<name>A0ABT6FGC9_9BACT</name>